<keyword evidence="2" id="KW-1185">Reference proteome</keyword>
<protein>
    <submittedName>
        <fullName evidence="1">Protein-S-isoprenylcysteine O-methyltransferase</fullName>
    </submittedName>
</protein>
<accession>A0ACA9Y4D3</accession>
<sequence length="205" mass="24666">MAQPEHNNIGYICITSLVLGFIVGTSLVYRSRLSFYFIIVCIFHLNEFLSNCVYSQSTHHSFLIWYNRGSREYWMVQMMTMVEYMYFRRYTIGGGIVVSMIGIFLRHLSIKTLGKSFSHYIKTDKYPLVTTGIFQYIRHPSYLGFYVYVIGIEIYLRNYISFIVCVGILTYFFRKRIQFEEYWLEKNHREYNAYKQKVRIYIPFV</sequence>
<dbReference type="EMBL" id="CALSDN010000002">
    <property type="protein sequence ID" value="CAH6719750.1"/>
    <property type="molecule type" value="Genomic_DNA"/>
</dbReference>
<proteinExistence type="predicted"/>
<comment type="caution">
    <text evidence="1">The sequence shown here is derived from an EMBL/GenBank/DDBJ whole genome shotgun (WGS) entry which is preliminary data.</text>
</comment>
<name>A0ACA9Y4D3_9ASCO</name>
<evidence type="ECO:0000313" key="1">
    <source>
        <dbReference type="EMBL" id="CAH6719750.1"/>
    </source>
</evidence>
<reference evidence="1" key="1">
    <citation type="submission" date="2022-06" db="EMBL/GenBank/DDBJ databases">
        <authorList>
            <person name="Legras J.-L."/>
            <person name="Devillers H."/>
            <person name="Grondin C."/>
        </authorList>
    </citation>
    <scope>NUCLEOTIDE SEQUENCE</scope>
    <source>
        <strain evidence="1">CLIB 1444</strain>
    </source>
</reference>
<organism evidence="1 2">
    <name type="scientific">[Candida] jaroonii</name>
    <dbReference type="NCBI Taxonomy" id="467808"/>
    <lineage>
        <taxon>Eukaryota</taxon>
        <taxon>Fungi</taxon>
        <taxon>Dikarya</taxon>
        <taxon>Ascomycota</taxon>
        <taxon>Saccharomycotina</taxon>
        <taxon>Pichiomycetes</taxon>
        <taxon>Debaryomycetaceae</taxon>
        <taxon>Yamadazyma</taxon>
    </lineage>
</organism>
<dbReference type="Proteomes" id="UP001152531">
    <property type="component" value="Unassembled WGS sequence"/>
</dbReference>
<evidence type="ECO:0000313" key="2">
    <source>
        <dbReference type="Proteomes" id="UP001152531"/>
    </source>
</evidence>
<gene>
    <name evidence="1" type="ORF">CLIB1444_02S15676</name>
</gene>